<comment type="caution">
    <text evidence="4">The sequence shown here is derived from an EMBL/GenBank/DDBJ whole genome shotgun (WGS) entry which is preliminary data.</text>
</comment>
<proteinExistence type="predicted"/>
<dbReference type="EMBL" id="JAROBZ020000001">
    <property type="protein sequence ID" value="MFB3165749.1"/>
    <property type="molecule type" value="Genomic_DNA"/>
</dbReference>
<dbReference type="NCBIfam" id="TIGR02532">
    <property type="entry name" value="IV_pilin_GFxxxE"/>
    <property type="match status" value="1"/>
</dbReference>
<accession>A0ABV4YLM6</accession>
<evidence type="ECO:0000313" key="5">
    <source>
        <dbReference type="Proteomes" id="UP001241748"/>
    </source>
</evidence>
<evidence type="ECO:0000313" key="4">
    <source>
        <dbReference type="EMBL" id="MFB3165749.1"/>
    </source>
</evidence>
<name>A0ABV4YLM6_9BACI</name>
<feature type="transmembrane region" description="Helical" evidence="3">
    <location>
        <begin position="12"/>
        <end position="33"/>
    </location>
</feature>
<dbReference type="PROSITE" id="PS00409">
    <property type="entry name" value="PROKAR_NTER_METHYL"/>
    <property type="match status" value="1"/>
</dbReference>
<gene>
    <name evidence="4" type="ORF">P5G62_001165</name>
</gene>
<dbReference type="InterPro" id="IPR012902">
    <property type="entry name" value="N_methyl_site"/>
</dbReference>
<evidence type="ECO:0000256" key="3">
    <source>
        <dbReference type="SAM" id="Phobius"/>
    </source>
</evidence>
<organism evidence="4 5">
    <name type="scientific">Neobacillus driksii</name>
    <dbReference type="NCBI Taxonomy" id="3035913"/>
    <lineage>
        <taxon>Bacteria</taxon>
        <taxon>Bacillati</taxon>
        <taxon>Bacillota</taxon>
        <taxon>Bacilli</taxon>
        <taxon>Bacillales</taxon>
        <taxon>Bacillaceae</taxon>
        <taxon>Neobacillus</taxon>
    </lineage>
</organism>
<evidence type="ECO:0000256" key="1">
    <source>
        <dbReference type="ARBA" id="ARBA00004241"/>
    </source>
</evidence>
<reference evidence="4 5" key="1">
    <citation type="submission" date="2024-05" db="EMBL/GenBank/DDBJ databases">
        <authorList>
            <person name="Venkateswaran K."/>
        </authorList>
    </citation>
    <scope>NUCLEOTIDE SEQUENCE [LARGE SCALE GENOMIC DNA]</scope>
    <source>
        <strain evidence="4 5">179-C4-2-HS</strain>
    </source>
</reference>
<keyword evidence="2" id="KW-0178">Competence</keyword>
<sequence length="162" mass="18152">MKNIKSEKGFTLIEILLSITLLSIVLIGFLSVFPQMGKLNTFNETKAEAINVAKEVLIDWQEATEVKAFIIKNDHVTGFTPTLGSKVTYTNFSSVKFTDYYYFETTKDQYDVRIKIKKVPHKTSSTAQVNQIIVQLLNERGNVVSETYGYVKRIGVTASAAG</sequence>
<keyword evidence="3" id="KW-0812">Transmembrane</keyword>
<comment type="subcellular location">
    <subcellularLocation>
        <location evidence="1">Cell surface</location>
    </subcellularLocation>
</comment>
<dbReference type="Pfam" id="PF07963">
    <property type="entry name" value="N_methyl"/>
    <property type="match status" value="1"/>
</dbReference>
<keyword evidence="5" id="KW-1185">Reference proteome</keyword>
<protein>
    <submittedName>
        <fullName evidence="4">Type II secretion system protein</fullName>
    </submittedName>
</protein>
<keyword evidence="3" id="KW-1133">Transmembrane helix</keyword>
<keyword evidence="3" id="KW-0472">Membrane</keyword>
<evidence type="ECO:0000256" key="2">
    <source>
        <dbReference type="ARBA" id="ARBA00023287"/>
    </source>
</evidence>
<dbReference type="Proteomes" id="UP001241748">
    <property type="component" value="Unassembled WGS sequence"/>
</dbReference>
<dbReference type="RefSeq" id="WP_306076128.1">
    <property type="nucleotide sequence ID" value="NZ_JAROBZ020000001.1"/>
</dbReference>